<evidence type="ECO:0000313" key="2">
    <source>
        <dbReference type="EMBL" id="MBB1487332.1"/>
    </source>
</evidence>
<sequence length="318" mass="35763">MKSISFFSILLLLPSLALAEGRIQSGMINASALGVSKRFNIYLPDGYHKSDQRYPVIYLVHGWGVNEDSWRSPTLQIQQAADELNLQAIIVMPDGDRGVFVNSVTAADYQACIDKAAPVRNKHEPRESFCVHHADYESYMLEDIIPYIDRTYRTNSTRLARAIVGESAGGLASFHLALRHKDLFSSVAAHSGAVSMLYQPQDGSMLTRIEPRPGFAEWEAMFGLNIEGWKQYDPYSLLNTLKPGELAIYFDSGTDDEFGFYQMALHFQQRLTELGLKHRFVSVPGGRHDDTFFGSRIPVSLTFFAEHFKQHGVYPASE</sequence>
<accession>A0A839IS09</accession>
<keyword evidence="3" id="KW-1185">Reference proteome</keyword>
<dbReference type="GO" id="GO:0016747">
    <property type="term" value="F:acyltransferase activity, transferring groups other than amino-acyl groups"/>
    <property type="evidence" value="ECO:0007669"/>
    <property type="project" value="TreeGrafter"/>
</dbReference>
<reference evidence="2 3" key="1">
    <citation type="submission" date="2020-08" db="EMBL/GenBank/DDBJ databases">
        <title>Oceanospirillum sp. nov. isolated from marine sediment.</title>
        <authorList>
            <person name="Ji X."/>
        </authorList>
    </citation>
    <scope>NUCLEOTIDE SEQUENCE [LARGE SCALE GENOMIC DNA]</scope>
    <source>
        <strain evidence="2 3">D5</strain>
    </source>
</reference>
<dbReference type="RefSeq" id="WP_182809114.1">
    <property type="nucleotide sequence ID" value="NZ_JACJFM010000014.1"/>
</dbReference>
<dbReference type="Proteomes" id="UP000565262">
    <property type="component" value="Unassembled WGS sequence"/>
</dbReference>
<dbReference type="InterPro" id="IPR050583">
    <property type="entry name" value="Mycobacterial_A85_antigen"/>
</dbReference>
<name>A0A839IS09_9GAMM</name>
<dbReference type="InterPro" id="IPR000801">
    <property type="entry name" value="Esterase-like"/>
</dbReference>
<dbReference type="InterPro" id="IPR029058">
    <property type="entry name" value="AB_hydrolase_fold"/>
</dbReference>
<gene>
    <name evidence="2" type="ORF">H4O21_12015</name>
</gene>
<proteinExistence type="predicted"/>
<protein>
    <submittedName>
        <fullName evidence="2">Prolyl oligopeptidase family serine peptidase</fullName>
    </submittedName>
</protein>
<evidence type="ECO:0000313" key="3">
    <source>
        <dbReference type="Proteomes" id="UP000565262"/>
    </source>
</evidence>
<comment type="caution">
    <text evidence="2">The sequence shown here is derived from an EMBL/GenBank/DDBJ whole genome shotgun (WGS) entry which is preliminary data.</text>
</comment>
<dbReference type="Pfam" id="PF00756">
    <property type="entry name" value="Esterase"/>
    <property type="match status" value="1"/>
</dbReference>
<feature type="chain" id="PRO_5032941029" evidence="1">
    <location>
        <begin position="20"/>
        <end position="318"/>
    </location>
</feature>
<feature type="signal peptide" evidence="1">
    <location>
        <begin position="1"/>
        <end position="19"/>
    </location>
</feature>
<keyword evidence="1" id="KW-0732">Signal</keyword>
<dbReference type="PANTHER" id="PTHR48098">
    <property type="entry name" value="ENTEROCHELIN ESTERASE-RELATED"/>
    <property type="match status" value="1"/>
</dbReference>
<dbReference type="SUPFAM" id="SSF53474">
    <property type="entry name" value="alpha/beta-Hydrolases"/>
    <property type="match status" value="1"/>
</dbReference>
<organism evidence="2 3">
    <name type="scientific">Oceanospirillum sediminis</name>
    <dbReference type="NCBI Taxonomy" id="2760088"/>
    <lineage>
        <taxon>Bacteria</taxon>
        <taxon>Pseudomonadati</taxon>
        <taxon>Pseudomonadota</taxon>
        <taxon>Gammaproteobacteria</taxon>
        <taxon>Oceanospirillales</taxon>
        <taxon>Oceanospirillaceae</taxon>
        <taxon>Oceanospirillum</taxon>
    </lineage>
</organism>
<dbReference type="EMBL" id="JACJFM010000014">
    <property type="protein sequence ID" value="MBB1487332.1"/>
    <property type="molecule type" value="Genomic_DNA"/>
</dbReference>
<dbReference type="AlphaFoldDB" id="A0A839IS09"/>
<dbReference type="Gene3D" id="3.40.50.1820">
    <property type="entry name" value="alpha/beta hydrolase"/>
    <property type="match status" value="1"/>
</dbReference>
<dbReference type="PANTHER" id="PTHR48098:SF1">
    <property type="entry name" value="DIACYLGLYCEROL ACYLTRANSFERASE_MYCOLYLTRANSFERASE AG85A"/>
    <property type="match status" value="1"/>
</dbReference>
<evidence type="ECO:0000256" key="1">
    <source>
        <dbReference type="SAM" id="SignalP"/>
    </source>
</evidence>